<dbReference type="InterPro" id="IPR013783">
    <property type="entry name" value="Ig-like_fold"/>
</dbReference>
<dbReference type="SUPFAM" id="SSF54001">
    <property type="entry name" value="Cysteine proteinases"/>
    <property type="match status" value="1"/>
</dbReference>
<dbReference type="InterPro" id="IPR036238">
    <property type="entry name" value="Transglutaminase_C_sf"/>
</dbReference>
<feature type="active site" evidence="8">
    <location>
        <position position="322"/>
    </location>
</feature>
<feature type="active site" evidence="8">
    <location>
        <position position="385"/>
    </location>
</feature>
<evidence type="ECO:0000256" key="1">
    <source>
        <dbReference type="ARBA" id="ARBA00005968"/>
    </source>
</evidence>
<comment type="cofactor">
    <cofactor evidence="9">
        <name>Ca(2+)</name>
        <dbReference type="ChEBI" id="CHEBI:29108"/>
    </cofactor>
    <text evidence="9">Binds 1 Ca(2+) ion per subunit.</text>
</comment>
<dbReference type="Pfam" id="PF00868">
    <property type="entry name" value="Transglut_N"/>
    <property type="match status" value="1"/>
</dbReference>
<dbReference type="InterPro" id="IPR014756">
    <property type="entry name" value="Ig_E-set"/>
</dbReference>
<dbReference type="GO" id="GO:0003810">
    <property type="term" value="F:protein-glutamine gamma-glutamyltransferase activity"/>
    <property type="evidence" value="ECO:0007669"/>
    <property type="project" value="UniProtKB-EC"/>
</dbReference>
<comment type="catalytic activity">
    <reaction evidence="7">
        <text>L-glutaminyl-[protein] + L-lysyl-[protein] = [protein]-L-lysyl-N(6)-5-L-glutamyl-[protein] + NH4(+)</text>
        <dbReference type="Rhea" id="RHEA:54816"/>
        <dbReference type="Rhea" id="RHEA-COMP:9752"/>
        <dbReference type="Rhea" id="RHEA-COMP:10207"/>
        <dbReference type="Rhea" id="RHEA-COMP:14005"/>
        <dbReference type="ChEBI" id="CHEBI:28938"/>
        <dbReference type="ChEBI" id="CHEBI:29969"/>
        <dbReference type="ChEBI" id="CHEBI:30011"/>
        <dbReference type="ChEBI" id="CHEBI:138370"/>
        <dbReference type="EC" id="2.3.2.13"/>
    </reaction>
</comment>
<dbReference type="Gene3D" id="2.60.40.10">
    <property type="entry name" value="Immunoglobulins"/>
    <property type="match status" value="3"/>
</dbReference>
<dbReference type="FunFam" id="2.60.40.10:FF:000171">
    <property type="entry name" value="protein-glutamine gamma-glutamyltransferase 6"/>
    <property type="match status" value="1"/>
</dbReference>
<sequence length="751" mass="85951">MASNRLGSDYNTWINSLRSDFSRDLRRRDRVEAEAEKPPTGANKVERVHWYIKDNARNHKTIKYDLVHDKEKPRPVLRRGQLFYLAIRFQENFDQAKDRVVLNFRFGHKPSVSKGTLGVVMVKNDKLTRTKDEWDCRIDPGTRGKDLVVQVYIPIGACVGIYHLEVLSGLHNSPNTGMNTYLDETDCYILFNPWSRDDTVFLEDEQKREEYVMNDRGKVWVGAYRKARGRPWAFGQFDDVVLPVAVYLLEISKVADPERGNPVKVVRGISAGVNSSDENGVLEGRWDGEYSDGVPPYRWSGSVRILEQYVKSGYQPVKYGQCWVFSALVTTVCRALGIPCRSVTNFVSAHDTNSSLTIDKFFDKQGEEIEGGPDGENWDSIWNFHVWNDVWMARNDLPAGYGGWQAIDATPQEESDHKMQCGPTSLVAIRRGDIGLNYDAPFVFAEVNADVMHWGEDPQSEWGWSRMKMNKYHVGRSIMTKTSGKEDDIGDDDGEDVVNDYKNEEGTMAERLAIHNAIRGSRRAMQYYNFKSDVKEDVTFDLIDIDKIIMGQPFQVKVVARNESNETRKVRAFLNARSLYYTGVSVAHIKKAEGNFIIEPKGTQEVAMTVQFKEYWEKLVEHCMMKIYAICRVEETQQTWTDEDDFTVEKPRLNIQVTGEPRVRNMCEVTMSFTNPLDVPLTNCHISMDGPGLMRPRSIDITDNVAPNQEFVYSTRFMPRIHGERKLIIAFNSKELFDITGSKTLVVVKAE</sequence>
<dbReference type="InterPro" id="IPR023608">
    <property type="entry name" value="Transglutaminase_animal"/>
</dbReference>
<accession>A0AAW0T978</accession>
<dbReference type="PANTHER" id="PTHR11590">
    <property type="entry name" value="PROTEIN-GLUTAMINE GAMMA-GLUTAMYLTRANSFERASE"/>
    <property type="match status" value="1"/>
</dbReference>
<dbReference type="SMART" id="SM00460">
    <property type="entry name" value="TGc"/>
    <property type="match status" value="1"/>
</dbReference>
<evidence type="ECO:0000256" key="3">
    <source>
        <dbReference type="ARBA" id="ARBA00022723"/>
    </source>
</evidence>
<dbReference type="InterPro" id="IPR038765">
    <property type="entry name" value="Papain-like_cys_pep_sf"/>
</dbReference>
<organism evidence="11 12">
    <name type="scientific">Scylla paramamosain</name>
    <name type="common">Mud crab</name>
    <dbReference type="NCBI Taxonomy" id="85552"/>
    <lineage>
        <taxon>Eukaryota</taxon>
        <taxon>Metazoa</taxon>
        <taxon>Ecdysozoa</taxon>
        <taxon>Arthropoda</taxon>
        <taxon>Crustacea</taxon>
        <taxon>Multicrustacea</taxon>
        <taxon>Malacostraca</taxon>
        <taxon>Eumalacostraca</taxon>
        <taxon>Eucarida</taxon>
        <taxon>Decapoda</taxon>
        <taxon>Pleocyemata</taxon>
        <taxon>Brachyura</taxon>
        <taxon>Eubrachyura</taxon>
        <taxon>Portunoidea</taxon>
        <taxon>Portunidae</taxon>
        <taxon>Portuninae</taxon>
        <taxon>Scylla</taxon>
    </lineage>
</organism>
<dbReference type="Proteomes" id="UP001487740">
    <property type="component" value="Unassembled WGS sequence"/>
</dbReference>
<evidence type="ECO:0000313" key="12">
    <source>
        <dbReference type="Proteomes" id="UP001487740"/>
    </source>
</evidence>
<evidence type="ECO:0000256" key="6">
    <source>
        <dbReference type="ARBA" id="ARBA00024222"/>
    </source>
</evidence>
<evidence type="ECO:0000313" key="11">
    <source>
        <dbReference type="EMBL" id="KAK8383906.1"/>
    </source>
</evidence>
<comment type="caution">
    <text evidence="11">The sequence shown here is derived from an EMBL/GenBank/DDBJ whole genome shotgun (WGS) entry which is preliminary data.</text>
</comment>
<dbReference type="EMBL" id="JARAKH010000036">
    <property type="protein sequence ID" value="KAK8383910.1"/>
    <property type="molecule type" value="Genomic_DNA"/>
</dbReference>
<dbReference type="EMBL" id="JARAKH010000036">
    <property type="protein sequence ID" value="KAK8383911.1"/>
    <property type="molecule type" value="Genomic_DNA"/>
</dbReference>
<evidence type="ECO:0000256" key="5">
    <source>
        <dbReference type="ARBA" id="ARBA00023315"/>
    </source>
</evidence>
<dbReference type="EMBL" id="JARAKH010000036">
    <property type="protein sequence ID" value="KAK8383912.1"/>
    <property type="molecule type" value="Genomic_DNA"/>
</dbReference>
<feature type="binding site" evidence="9">
    <location>
        <position position="505"/>
    </location>
    <ligand>
        <name>Ca(2+)</name>
        <dbReference type="ChEBI" id="CHEBI:29108"/>
    </ligand>
</feature>
<feature type="active site" evidence="8">
    <location>
        <position position="408"/>
    </location>
</feature>
<dbReference type="InterPro" id="IPR001102">
    <property type="entry name" value="Transglutaminase_N"/>
</dbReference>
<dbReference type="EMBL" id="JARAKH010000036">
    <property type="protein sequence ID" value="KAK8383908.1"/>
    <property type="molecule type" value="Genomic_DNA"/>
</dbReference>
<feature type="binding site" evidence="9">
    <location>
        <position position="510"/>
    </location>
    <ligand>
        <name>Ca(2+)</name>
        <dbReference type="ChEBI" id="CHEBI:29108"/>
    </ligand>
</feature>
<dbReference type="InterPro" id="IPR002931">
    <property type="entry name" value="Transglutaminase-like"/>
</dbReference>
<feature type="binding site" evidence="9">
    <location>
        <position position="450"/>
    </location>
    <ligand>
        <name>Ca(2+)</name>
        <dbReference type="ChEBI" id="CHEBI:29108"/>
    </ligand>
</feature>
<evidence type="ECO:0000256" key="7">
    <source>
        <dbReference type="ARBA" id="ARBA00051843"/>
    </source>
</evidence>
<name>A0AAW0T978_SCYPA</name>
<dbReference type="InterPro" id="IPR008958">
    <property type="entry name" value="Transglutaminase_C"/>
</dbReference>
<keyword evidence="3 9" id="KW-0479">Metal-binding</keyword>
<dbReference type="SUPFAM" id="SSF49309">
    <property type="entry name" value="Transglutaminase, two C-terminal domains"/>
    <property type="match status" value="2"/>
</dbReference>
<dbReference type="FunFam" id="3.90.260.10:FF:000001">
    <property type="entry name" value="Protein-glutamine gamma-glutamyltransferase 2"/>
    <property type="match status" value="1"/>
</dbReference>
<dbReference type="Gene3D" id="3.90.260.10">
    <property type="entry name" value="Transglutaminase-like"/>
    <property type="match status" value="1"/>
</dbReference>
<dbReference type="Pfam" id="PF01841">
    <property type="entry name" value="Transglut_core"/>
    <property type="match status" value="1"/>
</dbReference>
<dbReference type="FunFam" id="2.60.40.10:FF:000090">
    <property type="entry name" value="Protein-glutamine gamma-glutamyltransferase 2"/>
    <property type="match status" value="1"/>
</dbReference>
<keyword evidence="4 9" id="KW-0106">Calcium</keyword>
<evidence type="ECO:0000259" key="10">
    <source>
        <dbReference type="SMART" id="SM00460"/>
    </source>
</evidence>
<feature type="domain" description="Transglutaminase-like" evidence="10">
    <location>
        <begin position="314"/>
        <end position="411"/>
    </location>
</feature>
<evidence type="ECO:0000256" key="2">
    <source>
        <dbReference type="ARBA" id="ARBA00022679"/>
    </source>
</evidence>
<reference evidence="11 12" key="1">
    <citation type="submission" date="2023-03" db="EMBL/GenBank/DDBJ databases">
        <title>High-quality genome of Scylla paramamosain provides insights in environmental adaptation.</title>
        <authorList>
            <person name="Zhang L."/>
        </authorList>
    </citation>
    <scope>NUCLEOTIDE SEQUENCE [LARGE SCALE GENOMIC DNA]</scope>
    <source>
        <strain evidence="11">LZ_2023a</strain>
        <tissue evidence="11">Muscle</tissue>
    </source>
</reference>
<comment type="similarity">
    <text evidence="1">Belongs to the transglutaminase superfamily. Transglutaminase family.</text>
</comment>
<dbReference type="PIRSF" id="PIRSF000459">
    <property type="entry name" value="TGM_EBP42"/>
    <property type="match status" value="1"/>
</dbReference>
<dbReference type="SUPFAM" id="SSF81296">
    <property type="entry name" value="E set domains"/>
    <property type="match status" value="1"/>
</dbReference>
<dbReference type="EMBL" id="JARAKH010000036">
    <property type="protein sequence ID" value="KAK8383906.1"/>
    <property type="molecule type" value="Genomic_DNA"/>
</dbReference>
<dbReference type="PANTHER" id="PTHR11590:SF40">
    <property type="entry name" value="HEMOCYTE PROTEIN-GLUTAMINE GAMMA-GLUTAMYLTRANSFERASE-LIKE PROTEIN"/>
    <property type="match status" value="1"/>
</dbReference>
<dbReference type="Pfam" id="PF00927">
    <property type="entry name" value="Transglut_C"/>
    <property type="match status" value="2"/>
</dbReference>
<dbReference type="AlphaFoldDB" id="A0AAW0T978"/>
<protein>
    <recommendedName>
        <fullName evidence="6">protein-glutamine gamma-glutamyltransferase</fullName>
        <ecNumber evidence="6">2.3.2.13</ecNumber>
    </recommendedName>
</protein>
<dbReference type="InterPro" id="IPR036985">
    <property type="entry name" value="Transglutaminase-like_sf"/>
</dbReference>
<dbReference type="EMBL" id="JARAKH010000036">
    <property type="protein sequence ID" value="KAK8383907.1"/>
    <property type="molecule type" value="Genomic_DNA"/>
</dbReference>
<dbReference type="EMBL" id="JARAKH010000036">
    <property type="protein sequence ID" value="KAK8383909.1"/>
    <property type="molecule type" value="Genomic_DNA"/>
</dbReference>
<evidence type="ECO:0000256" key="9">
    <source>
        <dbReference type="PIRSR" id="PIRSR000459-2"/>
    </source>
</evidence>
<evidence type="ECO:0000256" key="8">
    <source>
        <dbReference type="PIRSR" id="PIRSR000459-1"/>
    </source>
</evidence>
<dbReference type="InterPro" id="IPR050779">
    <property type="entry name" value="Transglutaminase"/>
</dbReference>
<feature type="binding site" evidence="9">
    <location>
        <position position="448"/>
    </location>
    <ligand>
        <name>Ca(2+)</name>
        <dbReference type="ChEBI" id="CHEBI:29108"/>
    </ligand>
</feature>
<dbReference type="GO" id="GO:0046872">
    <property type="term" value="F:metal ion binding"/>
    <property type="evidence" value="ECO:0007669"/>
    <property type="project" value="UniProtKB-KW"/>
</dbReference>
<evidence type="ECO:0000256" key="4">
    <source>
        <dbReference type="ARBA" id="ARBA00022837"/>
    </source>
</evidence>
<keyword evidence="12" id="KW-1185">Reference proteome</keyword>
<dbReference type="EC" id="2.3.2.13" evidence="6"/>
<gene>
    <name evidence="11" type="ORF">O3P69_015979</name>
</gene>
<dbReference type="EMBL" id="JARAKH010000036">
    <property type="protein sequence ID" value="KAK8383913.1"/>
    <property type="molecule type" value="Genomic_DNA"/>
</dbReference>
<keyword evidence="5" id="KW-0012">Acyltransferase</keyword>
<keyword evidence="2" id="KW-0808">Transferase</keyword>
<proteinExistence type="inferred from homology"/>